<evidence type="ECO:0000313" key="3">
    <source>
        <dbReference type="Proteomes" id="UP000053593"/>
    </source>
</evidence>
<feature type="compositionally biased region" description="Polar residues" evidence="1">
    <location>
        <begin position="21"/>
        <end position="43"/>
    </location>
</feature>
<dbReference type="HOGENOM" id="CLU_976784_0_0_1"/>
<accession>A0A0D0C4G8</accession>
<evidence type="ECO:0000313" key="2">
    <source>
        <dbReference type="EMBL" id="KIK52737.1"/>
    </source>
</evidence>
<dbReference type="EMBL" id="KN834838">
    <property type="protein sequence ID" value="KIK52737.1"/>
    <property type="molecule type" value="Genomic_DNA"/>
</dbReference>
<name>A0A0D0C4G8_9AGAR</name>
<proteinExistence type="predicted"/>
<feature type="region of interest" description="Disordered" evidence="1">
    <location>
        <begin position="1"/>
        <end position="67"/>
    </location>
</feature>
<dbReference type="AlphaFoldDB" id="A0A0D0C4G8"/>
<gene>
    <name evidence="2" type="ORF">GYMLUDRAFT_963025</name>
</gene>
<protein>
    <submittedName>
        <fullName evidence="2">Uncharacterized protein</fullName>
    </submittedName>
</protein>
<reference evidence="2 3" key="1">
    <citation type="submission" date="2014-04" db="EMBL/GenBank/DDBJ databases">
        <title>Evolutionary Origins and Diversification of the Mycorrhizal Mutualists.</title>
        <authorList>
            <consortium name="DOE Joint Genome Institute"/>
            <consortium name="Mycorrhizal Genomics Consortium"/>
            <person name="Kohler A."/>
            <person name="Kuo A."/>
            <person name="Nagy L.G."/>
            <person name="Floudas D."/>
            <person name="Copeland A."/>
            <person name="Barry K.W."/>
            <person name="Cichocki N."/>
            <person name="Veneault-Fourrey C."/>
            <person name="LaButti K."/>
            <person name="Lindquist E.A."/>
            <person name="Lipzen A."/>
            <person name="Lundell T."/>
            <person name="Morin E."/>
            <person name="Murat C."/>
            <person name="Riley R."/>
            <person name="Ohm R."/>
            <person name="Sun H."/>
            <person name="Tunlid A."/>
            <person name="Henrissat B."/>
            <person name="Grigoriev I.V."/>
            <person name="Hibbett D.S."/>
            <person name="Martin F."/>
        </authorList>
    </citation>
    <scope>NUCLEOTIDE SEQUENCE [LARGE SCALE GENOMIC DNA]</scope>
    <source>
        <strain evidence="2 3">FD-317 M1</strain>
    </source>
</reference>
<evidence type="ECO:0000256" key="1">
    <source>
        <dbReference type="SAM" id="MobiDB-lite"/>
    </source>
</evidence>
<sequence length="285" mass="30968">MLPPITPPSPMSPPRFSSGPKSDSSSTYAPSESDHGSTTSPKKNSLDSEKRDHVSFPSDSSSSSTAPVHLRTDLIKVMGYDLIAPTTEISTIPCAGVRIASGKLTGLMCWRLIVELLDDDEQGLDGHHRRTSWNWKQKGKGKIREYLKRPSVVANFILDTGCSKSVVSQEMLKALGFHGKYSAGSEIHNLRIQGIQTPCVVARLGEASRLGGQFMTSGNLTFYFDTKLNAPVLYVGDEANERPALDTIPRTVTDNDDGLARNRRKSLKQGVSSLMSALHLLKVGA</sequence>
<dbReference type="OrthoDB" id="9450131at2759"/>
<dbReference type="Proteomes" id="UP000053593">
    <property type="component" value="Unassembled WGS sequence"/>
</dbReference>
<feature type="compositionally biased region" description="Pro residues" evidence="1">
    <location>
        <begin position="1"/>
        <end position="13"/>
    </location>
</feature>
<keyword evidence="3" id="KW-1185">Reference proteome</keyword>
<organism evidence="2 3">
    <name type="scientific">Collybiopsis luxurians FD-317 M1</name>
    <dbReference type="NCBI Taxonomy" id="944289"/>
    <lineage>
        <taxon>Eukaryota</taxon>
        <taxon>Fungi</taxon>
        <taxon>Dikarya</taxon>
        <taxon>Basidiomycota</taxon>
        <taxon>Agaricomycotina</taxon>
        <taxon>Agaricomycetes</taxon>
        <taxon>Agaricomycetidae</taxon>
        <taxon>Agaricales</taxon>
        <taxon>Marasmiineae</taxon>
        <taxon>Omphalotaceae</taxon>
        <taxon>Collybiopsis</taxon>
        <taxon>Collybiopsis luxurians</taxon>
    </lineage>
</organism>
<feature type="compositionally biased region" description="Low complexity" evidence="1">
    <location>
        <begin position="55"/>
        <end position="64"/>
    </location>
</feature>
<feature type="compositionally biased region" description="Basic and acidic residues" evidence="1">
    <location>
        <begin position="44"/>
        <end position="54"/>
    </location>
</feature>